<name>A0AAE2R821_AGRVI</name>
<evidence type="ECO:0000313" key="2">
    <source>
        <dbReference type="Proteomes" id="UP000655037"/>
    </source>
</evidence>
<proteinExistence type="predicted"/>
<sequence length="136" mass="14694">MPAKDVAESCCHKTTDPLDVLSQRVSDASHLRENHIWDAVRAIPMLAACRSNPRLYSRLSALTAAGAIFDAVLMLAANANPEIEIRNLQCASGRWSCRIAVLRDGEPDQMLSATHCDRAAAILSVLIVVARSRASA</sequence>
<dbReference type="EMBL" id="JACXXJ020000003">
    <property type="protein sequence ID" value="MBF2713331.1"/>
    <property type="molecule type" value="Genomic_DNA"/>
</dbReference>
<dbReference type="RefSeq" id="WP_156532319.1">
    <property type="nucleotide sequence ID" value="NZ_JACXXJ020000003.1"/>
</dbReference>
<dbReference type="Proteomes" id="UP000655037">
    <property type="component" value="Unassembled WGS sequence"/>
</dbReference>
<comment type="caution">
    <text evidence="1">The sequence shown here is derived from an EMBL/GenBank/DDBJ whole genome shotgun (WGS) entry which is preliminary data.</text>
</comment>
<reference evidence="1" key="1">
    <citation type="submission" date="2020-11" db="EMBL/GenBank/DDBJ databases">
        <title>Agrobacterium vitis strain K377 genome.</title>
        <authorList>
            <person name="Xi H."/>
        </authorList>
    </citation>
    <scope>NUCLEOTIDE SEQUENCE</scope>
    <source>
        <strain evidence="1">K377</strain>
    </source>
</reference>
<protein>
    <submittedName>
        <fullName evidence="1">Uncharacterized protein</fullName>
    </submittedName>
</protein>
<dbReference type="AlphaFoldDB" id="A0AAE2R821"/>
<gene>
    <name evidence="1" type="ORF">IEI95_003585</name>
</gene>
<evidence type="ECO:0000313" key="1">
    <source>
        <dbReference type="EMBL" id="MBF2713331.1"/>
    </source>
</evidence>
<organism evidence="1 2">
    <name type="scientific">Agrobacterium vitis</name>
    <name type="common">Rhizobium vitis</name>
    <dbReference type="NCBI Taxonomy" id="373"/>
    <lineage>
        <taxon>Bacteria</taxon>
        <taxon>Pseudomonadati</taxon>
        <taxon>Pseudomonadota</taxon>
        <taxon>Alphaproteobacteria</taxon>
        <taxon>Hyphomicrobiales</taxon>
        <taxon>Rhizobiaceae</taxon>
        <taxon>Rhizobium/Agrobacterium group</taxon>
        <taxon>Agrobacterium</taxon>
    </lineage>
</organism>
<accession>A0AAE2R821</accession>